<keyword evidence="7" id="KW-0081">Bacteriolytic enzyme</keyword>
<dbReference type="GO" id="GO:0016998">
    <property type="term" value="P:cell wall macromolecule catabolic process"/>
    <property type="evidence" value="ECO:0007669"/>
    <property type="project" value="InterPro"/>
</dbReference>
<evidence type="ECO:0000256" key="4">
    <source>
        <dbReference type="ARBA" id="ARBA00012732"/>
    </source>
</evidence>
<feature type="signal peptide" evidence="12">
    <location>
        <begin position="1"/>
        <end position="30"/>
    </location>
</feature>
<dbReference type="RefSeq" id="WP_131124485.1">
    <property type="nucleotide sequence ID" value="NZ_SIXH01000206.1"/>
</dbReference>
<dbReference type="SMART" id="SM00641">
    <property type="entry name" value="Glyco_25"/>
    <property type="match status" value="1"/>
</dbReference>
<evidence type="ECO:0000256" key="1">
    <source>
        <dbReference type="ARBA" id="ARBA00000632"/>
    </source>
</evidence>
<dbReference type="SUPFAM" id="SSF51445">
    <property type="entry name" value="(Trans)glycosidases"/>
    <property type="match status" value="1"/>
</dbReference>
<comment type="function">
    <text evidence="11">This enzyme has both lysozyme (acetylmuramidase) and diacetylmuramidase activities.</text>
</comment>
<sequence>MAHARPTAVAASLVTAVALVAAALTGAAFAQRPAAADSRPLGHDVSAYQKDIDWPAARAKGARFVYVKATESHTYRNPLFRGQYDGARQAGLLRGAYHFALPNASTGGTQARHFLRNGGRWTADGRTLPPALDIEPDPYHKGKPCYGLGRTAMSDWIRAFSDEVHRATGRRPVIYTTTHWWNDCTGGDRSFGATHPLWLASRQGSPGPLPAGWSALSLWQYATSGPLPGDQDRWQGSSAELMKFATG</sequence>
<dbReference type="PROSITE" id="PS51904">
    <property type="entry name" value="GLYCOSYL_HYDROL_F25_2"/>
    <property type="match status" value="1"/>
</dbReference>
<dbReference type="InterPro" id="IPR018077">
    <property type="entry name" value="Glyco_hydro_fam25_subgr"/>
</dbReference>
<dbReference type="PANTHER" id="PTHR34135:SF2">
    <property type="entry name" value="LYSOZYME"/>
    <property type="match status" value="1"/>
</dbReference>
<dbReference type="GO" id="GO:0016052">
    <property type="term" value="P:carbohydrate catabolic process"/>
    <property type="evidence" value="ECO:0007669"/>
    <property type="project" value="TreeGrafter"/>
</dbReference>
<proteinExistence type="inferred from homology"/>
<dbReference type="PANTHER" id="PTHR34135">
    <property type="entry name" value="LYSOZYME"/>
    <property type="match status" value="1"/>
</dbReference>
<dbReference type="GO" id="GO:0005576">
    <property type="term" value="C:extracellular region"/>
    <property type="evidence" value="ECO:0007669"/>
    <property type="project" value="UniProtKB-SubCell"/>
</dbReference>
<evidence type="ECO:0000256" key="10">
    <source>
        <dbReference type="ARBA" id="ARBA00023295"/>
    </source>
</evidence>
<dbReference type="InterPro" id="IPR017853">
    <property type="entry name" value="GH"/>
</dbReference>
<dbReference type="Proteomes" id="UP000292452">
    <property type="component" value="Unassembled WGS sequence"/>
</dbReference>
<keyword evidence="12" id="KW-0732">Signal</keyword>
<keyword evidence="10" id="KW-0326">Glycosidase</keyword>
<dbReference type="EC" id="3.2.1.17" evidence="4"/>
<evidence type="ECO:0000256" key="11">
    <source>
        <dbReference type="ARBA" id="ARBA00055588"/>
    </source>
</evidence>
<dbReference type="GO" id="GO:0009253">
    <property type="term" value="P:peptidoglycan catabolic process"/>
    <property type="evidence" value="ECO:0007669"/>
    <property type="project" value="InterPro"/>
</dbReference>
<evidence type="ECO:0000256" key="2">
    <source>
        <dbReference type="ARBA" id="ARBA00004613"/>
    </source>
</evidence>
<dbReference type="CDD" id="cd06412">
    <property type="entry name" value="GH25_CH-type"/>
    <property type="match status" value="1"/>
</dbReference>
<feature type="chain" id="PRO_5020179880" description="lysozyme" evidence="12">
    <location>
        <begin position="31"/>
        <end position="247"/>
    </location>
</feature>
<dbReference type="InterPro" id="IPR002053">
    <property type="entry name" value="Glyco_hydro_25"/>
</dbReference>
<dbReference type="Gene3D" id="3.20.20.80">
    <property type="entry name" value="Glycosidases"/>
    <property type="match status" value="1"/>
</dbReference>
<comment type="caution">
    <text evidence="13">The sequence shown here is derived from an EMBL/GenBank/DDBJ whole genome shotgun (WGS) entry which is preliminary data.</text>
</comment>
<evidence type="ECO:0000256" key="6">
    <source>
        <dbReference type="ARBA" id="ARBA00022529"/>
    </source>
</evidence>
<gene>
    <name evidence="13" type="ORF">EYS09_21685</name>
</gene>
<protein>
    <recommendedName>
        <fullName evidence="4">lysozyme</fullName>
        <ecNumber evidence="4">3.2.1.17</ecNumber>
    </recommendedName>
</protein>
<evidence type="ECO:0000256" key="9">
    <source>
        <dbReference type="ARBA" id="ARBA00023157"/>
    </source>
</evidence>
<evidence type="ECO:0000313" key="13">
    <source>
        <dbReference type="EMBL" id="TBO57635.1"/>
    </source>
</evidence>
<keyword evidence="5" id="KW-0964">Secreted</keyword>
<keyword evidence="14" id="KW-1185">Reference proteome</keyword>
<dbReference type="GO" id="GO:0031640">
    <property type="term" value="P:killing of cells of another organism"/>
    <property type="evidence" value="ECO:0007669"/>
    <property type="project" value="UniProtKB-KW"/>
</dbReference>
<reference evidence="13 14" key="1">
    <citation type="submission" date="2019-02" db="EMBL/GenBank/DDBJ databases">
        <title>Draft Genome Sequence of Streptomyces sp. AM-2504, identified by 16S rRNA comparative analysis as a Streptomyces Kasugaensis strain.</title>
        <authorList>
            <person name="Napolioni V."/>
            <person name="Giuliodori A.M."/>
            <person name="Spurio R."/>
            <person name="Fabbretti A."/>
        </authorList>
    </citation>
    <scope>NUCLEOTIDE SEQUENCE [LARGE SCALE GENOMIC DNA]</scope>
    <source>
        <strain evidence="13 14">AM-2504</strain>
    </source>
</reference>
<keyword evidence="6" id="KW-0929">Antimicrobial</keyword>
<evidence type="ECO:0000313" key="14">
    <source>
        <dbReference type="Proteomes" id="UP000292452"/>
    </source>
</evidence>
<evidence type="ECO:0000256" key="5">
    <source>
        <dbReference type="ARBA" id="ARBA00022525"/>
    </source>
</evidence>
<comment type="similarity">
    <text evidence="3">Belongs to the glycosyl hydrolase 25 family.</text>
</comment>
<comment type="subcellular location">
    <subcellularLocation>
        <location evidence="2">Secreted</location>
    </subcellularLocation>
</comment>
<evidence type="ECO:0000256" key="12">
    <source>
        <dbReference type="SAM" id="SignalP"/>
    </source>
</evidence>
<dbReference type="FunFam" id="3.20.20.80:FF:000060">
    <property type="entry name" value="Lysozyme M1"/>
    <property type="match status" value="1"/>
</dbReference>
<organism evidence="13 14">
    <name type="scientific">Streptomyces kasugaensis</name>
    <dbReference type="NCBI Taxonomy" id="1946"/>
    <lineage>
        <taxon>Bacteria</taxon>
        <taxon>Bacillati</taxon>
        <taxon>Actinomycetota</taxon>
        <taxon>Actinomycetes</taxon>
        <taxon>Kitasatosporales</taxon>
        <taxon>Streptomycetaceae</taxon>
        <taxon>Streptomyces</taxon>
    </lineage>
</organism>
<dbReference type="GO" id="GO:0003796">
    <property type="term" value="F:lysozyme activity"/>
    <property type="evidence" value="ECO:0007669"/>
    <property type="project" value="UniProtKB-EC"/>
</dbReference>
<dbReference type="AlphaFoldDB" id="A0A4Q9HS94"/>
<evidence type="ECO:0000256" key="8">
    <source>
        <dbReference type="ARBA" id="ARBA00022801"/>
    </source>
</evidence>
<accession>A0A4Q9HS94</accession>
<dbReference type="GO" id="GO:0042742">
    <property type="term" value="P:defense response to bacterium"/>
    <property type="evidence" value="ECO:0007669"/>
    <property type="project" value="UniProtKB-KW"/>
</dbReference>
<comment type="catalytic activity">
    <reaction evidence="1">
        <text>Hydrolysis of (1-&gt;4)-beta-linkages between N-acetylmuramic acid and N-acetyl-D-glucosamine residues in a peptidoglycan and between N-acetyl-D-glucosamine residues in chitodextrins.</text>
        <dbReference type="EC" id="3.2.1.17"/>
    </reaction>
</comment>
<evidence type="ECO:0000256" key="3">
    <source>
        <dbReference type="ARBA" id="ARBA00010646"/>
    </source>
</evidence>
<evidence type="ECO:0000256" key="7">
    <source>
        <dbReference type="ARBA" id="ARBA00022638"/>
    </source>
</evidence>
<name>A0A4Q9HS94_STRKA</name>
<keyword evidence="8 13" id="KW-0378">Hydrolase</keyword>
<dbReference type="Pfam" id="PF01183">
    <property type="entry name" value="Glyco_hydro_25"/>
    <property type="match status" value="1"/>
</dbReference>
<keyword evidence="9" id="KW-1015">Disulfide bond</keyword>
<dbReference type="EMBL" id="SIXH01000206">
    <property type="protein sequence ID" value="TBO57635.1"/>
    <property type="molecule type" value="Genomic_DNA"/>
</dbReference>